<name>A0ABR2NXQ4_9ROSI</name>
<comment type="caution">
    <text evidence="4">The sequence shown here is derived from an EMBL/GenBank/DDBJ whole genome shotgun (WGS) entry which is preliminary data.</text>
</comment>
<accession>A0ABR2NXQ4</accession>
<comment type="subcellular location">
    <subcellularLocation>
        <location evidence="1">Nucleus</location>
    </subcellularLocation>
</comment>
<proteinExistence type="predicted"/>
<evidence type="ECO:0000313" key="4">
    <source>
        <dbReference type="EMBL" id="KAK8980915.1"/>
    </source>
</evidence>
<evidence type="ECO:0000259" key="3">
    <source>
        <dbReference type="PROSITE" id="PS51183"/>
    </source>
</evidence>
<keyword evidence="2" id="KW-0539">Nucleus</keyword>
<evidence type="ECO:0000313" key="5">
    <source>
        <dbReference type="Proteomes" id="UP001396334"/>
    </source>
</evidence>
<sequence>MEQFGICRIVPPSSWKPPCPLEEKNIWENSRFATRVQRVDKLQNQRFGFEPGPKFTLDKFQKYADDFKVQYFRRMENDVDMKGIVEKATEEIEVLYGADLETGVFGSGFPNKFSQIGFASRFNCGFNCTEAVNVAPVDWLPHGQIAFELYHTQSSSAHVLRVPKFSDFDMIEMNSYVTKDNIAGRLSHTLEGVPKEVPKPLVISSKELPGEYMLKNKPLILSQISVKMLLLQRNRLPDSALPSEDPNSKLKKGESFLSASSLSIPGNQTAVASRVKKASAPQDNNIILLSDDEVNESEKPKEHSVTEHSEALLRLAPSGEKASTCDYKNEAILTTLLTDAAVMNQKDANSPDVQRTSCSINCNVEPLEFGAVLSGKLWCNNQAIFPKAARCWEMVREKVNQETAKRHRQGKTNLPPLQPPGRLDGFEMFGFSSPEMLAMYL</sequence>
<dbReference type="Pfam" id="PF05965">
    <property type="entry name" value="FYRC"/>
    <property type="match status" value="1"/>
</dbReference>
<dbReference type="InterPro" id="IPR003349">
    <property type="entry name" value="JmjN"/>
</dbReference>
<dbReference type="Proteomes" id="UP001396334">
    <property type="component" value="Unassembled WGS sequence"/>
</dbReference>
<dbReference type="InterPro" id="IPR003889">
    <property type="entry name" value="FYrich_C"/>
</dbReference>
<protein>
    <recommendedName>
        <fullName evidence="3">JmjN domain-containing protein</fullName>
    </recommendedName>
</protein>
<gene>
    <name evidence="4" type="ORF">V6N11_048044</name>
</gene>
<evidence type="ECO:0000256" key="2">
    <source>
        <dbReference type="ARBA" id="ARBA00023242"/>
    </source>
</evidence>
<reference evidence="4 5" key="1">
    <citation type="journal article" date="2024" name="G3 (Bethesda)">
        <title>Genome assembly of Hibiscus sabdariffa L. provides insights into metabolisms of medicinal natural products.</title>
        <authorList>
            <person name="Kim T."/>
        </authorList>
    </citation>
    <scope>NUCLEOTIDE SEQUENCE [LARGE SCALE GENOMIC DNA]</scope>
    <source>
        <strain evidence="4">TK-2024</strain>
        <tissue evidence="4">Old leaves</tissue>
    </source>
</reference>
<keyword evidence="5" id="KW-1185">Reference proteome</keyword>
<dbReference type="Gene3D" id="2.60.120.650">
    <property type="entry name" value="Cupin"/>
    <property type="match status" value="2"/>
</dbReference>
<evidence type="ECO:0000256" key="1">
    <source>
        <dbReference type="ARBA" id="ARBA00004123"/>
    </source>
</evidence>
<dbReference type="EMBL" id="JBBPBN010000091">
    <property type="protein sequence ID" value="KAK8980915.1"/>
    <property type="molecule type" value="Genomic_DNA"/>
</dbReference>
<dbReference type="PANTHER" id="PTHR10694:SF113">
    <property type="entry name" value="PROTEIN JUMONJI"/>
    <property type="match status" value="1"/>
</dbReference>
<organism evidence="4 5">
    <name type="scientific">Hibiscus sabdariffa</name>
    <name type="common">roselle</name>
    <dbReference type="NCBI Taxonomy" id="183260"/>
    <lineage>
        <taxon>Eukaryota</taxon>
        <taxon>Viridiplantae</taxon>
        <taxon>Streptophyta</taxon>
        <taxon>Embryophyta</taxon>
        <taxon>Tracheophyta</taxon>
        <taxon>Spermatophyta</taxon>
        <taxon>Magnoliopsida</taxon>
        <taxon>eudicotyledons</taxon>
        <taxon>Gunneridae</taxon>
        <taxon>Pentapetalae</taxon>
        <taxon>rosids</taxon>
        <taxon>malvids</taxon>
        <taxon>Malvales</taxon>
        <taxon>Malvaceae</taxon>
        <taxon>Malvoideae</taxon>
        <taxon>Hibiscus</taxon>
    </lineage>
</organism>
<dbReference type="PANTHER" id="PTHR10694">
    <property type="entry name" value="LYSINE-SPECIFIC DEMETHYLASE"/>
    <property type="match status" value="1"/>
</dbReference>
<dbReference type="PROSITE" id="PS51183">
    <property type="entry name" value="JMJN"/>
    <property type="match status" value="1"/>
</dbReference>
<feature type="domain" description="JmjN" evidence="3">
    <location>
        <begin position="1"/>
        <end position="18"/>
    </location>
</feature>